<keyword evidence="1" id="KW-1133">Transmembrane helix</keyword>
<keyword evidence="3" id="KW-1185">Reference proteome</keyword>
<feature type="transmembrane region" description="Helical" evidence="1">
    <location>
        <begin position="7"/>
        <end position="23"/>
    </location>
</feature>
<evidence type="ECO:0000313" key="2">
    <source>
        <dbReference type="EMBL" id="MBD3914791.1"/>
    </source>
</evidence>
<feature type="transmembrane region" description="Helical" evidence="1">
    <location>
        <begin position="107"/>
        <end position="125"/>
    </location>
</feature>
<evidence type="ECO:0008006" key="4">
    <source>
        <dbReference type="Google" id="ProtNLM"/>
    </source>
</evidence>
<evidence type="ECO:0000256" key="1">
    <source>
        <dbReference type="SAM" id="Phobius"/>
    </source>
</evidence>
<feature type="transmembrane region" description="Helical" evidence="1">
    <location>
        <begin position="72"/>
        <end position="95"/>
    </location>
</feature>
<proteinExistence type="predicted"/>
<evidence type="ECO:0000313" key="3">
    <source>
        <dbReference type="Proteomes" id="UP000649289"/>
    </source>
</evidence>
<keyword evidence="1" id="KW-0472">Membrane</keyword>
<organism evidence="2 3">
    <name type="scientific">Nocardioides hwasunensis</name>
    <dbReference type="NCBI Taxonomy" id="397258"/>
    <lineage>
        <taxon>Bacteria</taxon>
        <taxon>Bacillati</taxon>
        <taxon>Actinomycetota</taxon>
        <taxon>Actinomycetes</taxon>
        <taxon>Propionibacteriales</taxon>
        <taxon>Nocardioidaceae</taxon>
        <taxon>Nocardioides</taxon>
    </lineage>
</organism>
<gene>
    <name evidence="2" type="ORF">IEZ25_09210</name>
</gene>
<accession>A0ABR8MHR6</accession>
<dbReference type="RefSeq" id="WP_191199092.1">
    <property type="nucleotide sequence ID" value="NZ_BAAAPA010000004.1"/>
</dbReference>
<keyword evidence="1" id="KW-0812">Transmembrane</keyword>
<comment type="caution">
    <text evidence="2">The sequence shown here is derived from an EMBL/GenBank/DDBJ whole genome shotgun (WGS) entry which is preliminary data.</text>
</comment>
<feature type="transmembrane region" description="Helical" evidence="1">
    <location>
        <begin position="35"/>
        <end position="60"/>
    </location>
</feature>
<sequence>MRARGGLVVVGALLMAYGGWLLLSRQDPGQWLEVLVWLAAAIVAHDVVLSGLLIGVCLLGSRLLPSPWRAPATIALVVWGGLTVAAIPVLTRLGARADNPTLLDRPYVATWCVLSIIVALAVLAAGRVRARARADDPV</sequence>
<protein>
    <recommendedName>
        <fullName evidence="4">DUF3995 domain-containing protein</fullName>
    </recommendedName>
</protein>
<reference evidence="2 3" key="1">
    <citation type="submission" date="2020-09" db="EMBL/GenBank/DDBJ databases">
        <title>novel species in genus Nocardioides.</title>
        <authorList>
            <person name="Zhang G."/>
        </authorList>
    </citation>
    <scope>NUCLEOTIDE SEQUENCE [LARGE SCALE GENOMIC DNA]</scope>
    <source>
        <strain evidence="2 3">19197</strain>
    </source>
</reference>
<dbReference type="Proteomes" id="UP000649289">
    <property type="component" value="Unassembled WGS sequence"/>
</dbReference>
<dbReference type="EMBL" id="JACXYY010000003">
    <property type="protein sequence ID" value="MBD3914791.1"/>
    <property type="molecule type" value="Genomic_DNA"/>
</dbReference>
<name>A0ABR8MHR6_9ACTN</name>